<dbReference type="EMBL" id="BARW01028079">
    <property type="protein sequence ID" value="GAJ08995.1"/>
    <property type="molecule type" value="Genomic_DNA"/>
</dbReference>
<dbReference type="CDD" id="cd03801">
    <property type="entry name" value="GT4_PimA-like"/>
    <property type="match status" value="1"/>
</dbReference>
<dbReference type="PANTHER" id="PTHR45947">
    <property type="entry name" value="SULFOQUINOVOSYL TRANSFERASE SQD2"/>
    <property type="match status" value="1"/>
</dbReference>
<evidence type="ECO:0000313" key="2">
    <source>
        <dbReference type="EMBL" id="GAJ08995.1"/>
    </source>
</evidence>
<protein>
    <recommendedName>
        <fullName evidence="1">Glycosyl transferase family 1 domain-containing protein</fullName>
    </recommendedName>
</protein>
<sequence>EKIFVFEDGVDLDSFEINDDIYFWRNKLGLPKDKNLVVYCGQLYKEKGIEHILLTAKKLANKNVLLILIGGFQIDIDKWKRYCKEKLISNTLFQGFINNSDIPKYLKAADVLIMPYQTDISYNVMDINTTSPMKLFEYMASKRPIVTTNIPTISKVIEHDKSGMLAEPNNIEQLADYTLELIEDKEKSKRISSNAFKEVRKYEWRERCKKIIQKVCY</sequence>
<reference evidence="2" key="1">
    <citation type="journal article" date="2014" name="Front. Microbiol.">
        <title>High frequency of phylogenetically diverse reductive dehalogenase-homologous genes in deep subseafloor sedimentary metagenomes.</title>
        <authorList>
            <person name="Kawai M."/>
            <person name="Futagami T."/>
            <person name="Toyoda A."/>
            <person name="Takaki Y."/>
            <person name="Nishi S."/>
            <person name="Hori S."/>
            <person name="Arai W."/>
            <person name="Tsubouchi T."/>
            <person name="Morono Y."/>
            <person name="Uchiyama I."/>
            <person name="Ito T."/>
            <person name="Fujiyama A."/>
            <person name="Inagaki F."/>
            <person name="Takami H."/>
        </authorList>
    </citation>
    <scope>NUCLEOTIDE SEQUENCE</scope>
    <source>
        <strain evidence="2">Expedition CK06-06</strain>
    </source>
</reference>
<evidence type="ECO:0000259" key="1">
    <source>
        <dbReference type="Pfam" id="PF00534"/>
    </source>
</evidence>
<comment type="caution">
    <text evidence="2">The sequence shown here is derived from an EMBL/GenBank/DDBJ whole genome shotgun (WGS) entry which is preliminary data.</text>
</comment>
<dbReference type="AlphaFoldDB" id="X1VL92"/>
<feature type="non-terminal residue" evidence="2">
    <location>
        <position position="1"/>
    </location>
</feature>
<name>X1VL92_9ZZZZ</name>
<dbReference type="PANTHER" id="PTHR45947:SF3">
    <property type="entry name" value="SULFOQUINOVOSYL TRANSFERASE SQD2"/>
    <property type="match status" value="1"/>
</dbReference>
<dbReference type="Pfam" id="PF00534">
    <property type="entry name" value="Glycos_transf_1"/>
    <property type="match status" value="1"/>
</dbReference>
<dbReference type="SUPFAM" id="SSF53756">
    <property type="entry name" value="UDP-Glycosyltransferase/glycogen phosphorylase"/>
    <property type="match status" value="1"/>
</dbReference>
<organism evidence="2">
    <name type="scientific">marine sediment metagenome</name>
    <dbReference type="NCBI Taxonomy" id="412755"/>
    <lineage>
        <taxon>unclassified sequences</taxon>
        <taxon>metagenomes</taxon>
        <taxon>ecological metagenomes</taxon>
    </lineage>
</organism>
<feature type="domain" description="Glycosyl transferase family 1" evidence="1">
    <location>
        <begin position="23"/>
        <end position="197"/>
    </location>
</feature>
<dbReference type="InterPro" id="IPR001296">
    <property type="entry name" value="Glyco_trans_1"/>
</dbReference>
<dbReference type="InterPro" id="IPR050194">
    <property type="entry name" value="Glycosyltransferase_grp1"/>
</dbReference>
<dbReference type="GO" id="GO:0016757">
    <property type="term" value="F:glycosyltransferase activity"/>
    <property type="evidence" value="ECO:0007669"/>
    <property type="project" value="InterPro"/>
</dbReference>
<accession>X1VL92</accession>
<gene>
    <name evidence="2" type="ORF">S12H4_45414</name>
</gene>
<proteinExistence type="predicted"/>
<dbReference type="Gene3D" id="3.40.50.2000">
    <property type="entry name" value="Glycogen Phosphorylase B"/>
    <property type="match status" value="1"/>
</dbReference>